<dbReference type="SUPFAM" id="SSF56059">
    <property type="entry name" value="Glutathione synthetase ATP-binding domain-like"/>
    <property type="match status" value="1"/>
</dbReference>
<dbReference type="InterPro" id="IPR021109">
    <property type="entry name" value="Peptidase_aspartic_dom_sf"/>
</dbReference>
<evidence type="ECO:0000313" key="5">
    <source>
        <dbReference type="Proteomes" id="UP000199199"/>
    </source>
</evidence>
<dbReference type="InterPro" id="IPR011761">
    <property type="entry name" value="ATP-grasp"/>
</dbReference>
<feature type="region of interest" description="Disordered" evidence="2">
    <location>
        <begin position="302"/>
        <end position="327"/>
    </location>
</feature>
<dbReference type="InterPro" id="IPR013651">
    <property type="entry name" value="ATP-grasp_RimK-type"/>
</dbReference>
<dbReference type="RefSeq" id="WP_092905039.1">
    <property type="nucleotide sequence ID" value="NZ_FOZS01000002.1"/>
</dbReference>
<dbReference type="InterPro" id="IPR008503">
    <property type="entry name" value="Asp_endopeptidase"/>
</dbReference>
<dbReference type="Pfam" id="PF08443">
    <property type="entry name" value="RimK"/>
    <property type="match status" value="1"/>
</dbReference>
<accession>A0A1I6SE13</accession>
<dbReference type="AlphaFoldDB" id="A0A1I6SE13"/>
<proteinExistence type="predicted"/>
<dbReference type="GO" id="GO:0016879">
    <property type="term" value="F:ligase activity, forming carbon-nitrogen bonds"/>
    <property type="evidence" value="ECO:0007669"/>
    <property type="project" value="TreeGrafter"/>
</dbReference>
<organism evidence="4 5">
    <name type="scientific">Halostagnicola kamekurae</name>
    <dbReference type="NCBI Taxonomy" id="619731"/>
    <lineage>
        <taxon>Archaea</taxon>
        <taxon>Methanobacteriati</taxon>
        <taxon>Methanobacteriota</taxon>
        <taxon>Stenosarchaea group</taxon>
        <taxon>Halobacteria</taxon>
        <taxon>Halobacteriales</taxon>
        <taxon>Natrialbaceae</taxon>
        <taxon>Halostagnicola</taxon>
    </lineage>
</organism>
<dbReference type="Gene3D" id="3.40.50.20">
    <property type="match status" value="1"/>
</dbReference>
<evidence type="ECO:0000313" key="4">
    <source>
        <dbReference type="EMBL" id="SFS75211.1"/>
    </source>
</evidence>
<keyword evidence="4" id="KW-0436">Ligase</keyword>
<dbReference type="PANTHER" id="PTHR21621">
    <property type="entry name" value="RIBOSOMAL PROTEIN S6 MODIFICATION PROTEIN"/>
    <property type="match status" value="1"/>
</dbReference>
<dbReference type="Proteomes" id="UP000199199">
    <property type="component" value="Unassembled WGS sequence"/>
</dbReference>
<evidence type="ECO:0000259" key="3">
    <source>
        <dbReference type="PROSITE" id="PS50975"/>
    </source>
</evidence>
<dbReference type="PROSITE" id="PS50975">
    <property type="entry name" value="ATP_GRASP"/>
    <property type="match status" value="1"/>
</dbReference>
<keyword evidence="5" id="KW-1185">Reference proteome</keyword>
<dbReference type="PANTHER" id="PTHR21621:SF0">
    <property type="entry name" value="BETA-CITRYLGLUTAMATE SYNTHASE B-RELATED"/>
    <property type="match status" value="1"/>
</dbReference>
<name>A0A1I6SE13_9EURY</name>
<dbReference type="GO" id="GO:0005524">
    <property type="term" value="F:ATP binding"/>
    <property type="evidence" value="ECO:0007669"/>
    <property type="project" value="UniProtKB-UniRule"/>
</dbReference>
<dbReference type="GO" id="GO:0046872">
    <property type="term" value="F:metal ion binding"/>
    <property type="evidence" value="ECO:0007669"/>
    <property type="project" value="InterPro"/>
</dbReference>
<dbReference type="SUPFAM" id="SSF50630">
    <property type="entry name" value="Acid proteases"/>
    <property type="match status" value="1"/>
</dbReference>
<dbReference type="Gene3D" id="2.40.70.10">
    <property type="entry name" value="Acid Proteases"/>
    <property type="match status" value="1"/>
</dbReference>
<keyword evidence="1" id="KW-0067">ATP-binding</keyword>
<dbReference type="OrthoDB" id="200216at2157"/>
<sequence length="447" mass="47415">MTTADSVTVGVLSLHTSKETKAILNAVEALGHDTEWLREENTSVRVADGSVVLEPDIDIIANRMLLSNTEQPCEELGLINTFSPLVPMLNSPESVLTAIHKLSTAGTLAANGVRVPNVLLALSSDRLNAARHEYGEQAVYKTAIGTHGGGTWKVGPDDMVNAKVGDRYAFLQELIGEGEGPDRDLRVYVVDGEIVGAMYRYAPDNDWRTNVALGGAVEDATDDLPDVAAEMARDSAAAIGLDYAGVDLVEGEDGWYVLEVNPTAGFKGLYEATGVSPAPYIAKLAIERAGGDVDADRITELSRTLDDTEPSARPPEPATTNDEPATIGYTEEVVLSGTSGSKSVLAKSDTGATRTSIDTGLAADIGAGPIKSVTRVKSGSSKTSKSRPVVDIVVGVGGNRHTVTASVEDRGHMDYPVLLGRDILENYRVDVSKRIDRDAPDTPEEEE</sequence>
<protein>
    <submittedName>
        <fullName evidence="4">Alpha-L-glutamate ligase, RimK family</fullName>
    </submittedName>
</protein>
<gene>
    <name evidence="4" type="ORF">SAMN04488556_2601</name>
</gene>
<dbReference type="EMBL" id="FOZS01000002">
    <property type="protein sequence ID" value="SFS75211.1"/>
    <property type="molecule type" value="Genomic_DNA"/>
</dbReference>
<keyword evidence="1" id="KW-0547">Nucleotide-binding</keyword>
<dbReference type="Gene3D" id="3.30.470.20">
    <property type="entry name" value="ATP-grasp fold, B domain"/>
    <property type="match status" value="1"/>
</dbReference>
<evidence type="ECO:0000256" key="1">
    <source>
        <dbReference type="PROSITE-ProRule" id="PRU00409"/>
    </source>
</evidence>
<feature type="domain" description="ATP-grasp" evidence="3">
    <location>
        <begin position="105"/>
        <end position="286"/>
    </location>
</feature>
<reference evidence="5" key="1">
    <citation type="submission" date="2016-10" db="EMBL/GenBank/DDBJ databases">
        <authorList>
            <person name="Varghese N."/>
            <person name="Submissions S."/>
        </authorList>
    </citation>
    <scope>NUCLEOTIDE SEQUENCE [LARGE SCALE GENOMIC DNA]</scope>
    <source>
        <strain evidence="5">DSM 22427</strain>
    </source>
</reference>
<evidence type="ECO:0000256" key="2">
    <source>
        <dbReference type="SAM" id="MobiDB-lite"/>
    </source>
</evidence>
<dbReference type="GO" id="GO:0005737">
    <property type="term" value="C:cytoplasm"/>
    <property type="evidence" value="ECO:0007669"/>
    <property type="project" value="TreeGrafter"/>
</dbReference>
<dbReference type="Pfam" id="PF05618">
    <property type="entry name" value="Zn_protease"/>
    <property type="match status" value="1"/>
</dbReference>